<dbReference type="Pfam" id="PF01257">
    <property type="entry name" value="2Fe-2S_thioredx"/>
    <property type="match status" value="1"/>
</dbReference>
<dbReference type="Gene3D" id="1.20.58.70">
    <property type="match status" value="1"/>
</dbReference>
<protein>
    <submittedName>
        <fullName evidence="11">NADH dehydrogenase [ubiquinone] flavoprotein 2, mitochondrial</fullName>
    </submittedName>
</protein>
<dbReference type="GO" id="GO:0051537">
    <property type="term" value="F:2 iron, 2 sulfur cluster binding"/>
    <property type="evidence" value="ECO:0007669"/>
    <property type="project" value="UniProtKB-KW"/>
</dbReference>
<evidence type="ECO:0000256" key="5">
    <source>
        <dbReference type="ARBA" id="ARBA00023004"/>
    </source>
</evidence>
<comment type="similarity">
    <text evidence="1">Belongs to the complex I 24 kDa subunit family.</text>
</comment>
<dbReference type="GO" id="GO:0005743">
    <property type="term" value="C:mitochondrial inner membrane"/>
    <property type="evidence" value="ECO:0007669"/>
    <property type="project" value="UniProtKB-ARBA"/>
</dbReference>
<sequence>MYTSSMLFAYCTSSDKPSDKSTNKKLQFEPLDMKKLTYEYMIKQSILDTVNSTTQTLTVTYMAITELSTEYRTLLNKLITLLEETLMYNVNDEHWDSIVELRNEIQNKKEKLMHRDSEHDNPNIPFEFDEANKKRIKAILAIYPEGHKRGAMIPLLDLAQRQHGWLPISAMHKVAEILEVPRMRVYEVATFYTMFNRKPMGKYHVQICTCTPCWLRDSDAIVKAVTAATNCEIGGTSADKLFTISEVECLGACANAPMFQVNDDYYEDLTPETATAVINAFKKGERPPPGPQNAPRFAADPAGGLTSLTSPPPGPGFGVRSDL</sequence>
<dbReference type="PANTHER" id="PTHR10371:SF3">
    <property type="entry name" value="NADH DEHYDROGENASE [UBIQUINONE] FLAVOPROTEIN 2, MITOCHONDRIAL"/>
    <property type="match status" value="1"/>
</dbReference>
<evidence type="ECO:0000256" key="7">
    <source>
        <dbReference type="ARBA" id="ARBA00023027"/>
    </source>
</evidence>
<dbReference type="InterPro" id="IPR036249">
    <property type="entry name" value="Thioredoxin-like_sf"/>
</dbReference>
<dbReference type="EMBL" id="GL437252">
    <property type="protein sequence ID" value="EFN70758.1"/>
    <property type="molecule type" value="Genomic_DNA"/>
</dbReference>
<dbReference type="GO" id="GO:0006915">
    <property type="term" value="P:apoptotic process"/>
    <property type="evidence" value="ECO:0007669"/>
    <property type="project" value="InterPro"/>
</dbReference>
<comment type="cofactor">
    <cofactor evidence="8">
        <name>[2Fe-2S] cluster</name>
        <dbReference type="ChEBI" id="CHEBI:190135"/>
    </cofactor>
</comment>
<dbReference type="GO" id="GO:0003954">
    <property type="term" value="F:NADH dehydrogenase activity"/>
    <property type="evidence" value="ECO:0007669"/>
    <property type="project" value="TreeGrafter"/>
</dbReference>
<feature type="region of interest" description="Disordered" evidence="10">
    <location>
        <begin position="282"/>
        <end position="323"/>
    </location>
</feature>
<dbReference type="InParanoid" id="E2A726"/>
<dbReference type="InterPro" id="IPR041921">
    <property type="entry name" value="NuoE_N"/>
</dbReference>
<feature type="coiled-coil region" evidence="9">
    <location>
        <begin position="64"/>
        <end position="118"/>
    </location>
</feature>
<dbReference type="OMA" id="EACINAP"/>
<dbReference type="OrthoDB" id="10254187at2759"/>
<dbReference type="GO" id="GO:0046872">
    <property type="term" value="F:metal ion binding"/>
    <property type="evidence" value="ECO:0007669"/>
    <property type="project" value="UniProtKB-KW"/>
</dbReference>
<dbReference type="SUPFAM" id="SSF52833">
    <property type="entry name" value="Thioredoxin-like"/>
    <property type="match status" value="1"/>
</dbReference>
<evidence type="ECO:0000256" key="4">
    <source>
        <dbReference type="ARBA" id="ARBA00022967"/>
    </source>
</evidence>
<dbReference type="Gene3D" id="3.40.30.10">
    <property type="entry name" value="Glutaredoxin"/>
    <property type="match status" value="1"/>
</dbReference>
<dbReference type="AlphaFoldDB" id="E2A726"/>
<evidence type="ECO:0000256" key="6">
    <source>
        <dbReference type="ARBA" id="ARBA00023014"/>
    </source>
</evidence>
<dbReference type="CDD" id="cd03064">
    <property type="entry name" value="TRX_Fd_NuoE"/>
    <property type="match status" value="1"/>
</dbReference>
<dbReference type="InterPro" id="IPR009062">
    <property type="entry name" value="Smac/DIABLO-like_sf"/>
</dbReference>
<keyword evidence="12" id="KW-1185">Reference proteome</keyword>
<evidence type="ECO:0000313" key="11">
    <source>
        <dbReference type="EMBL" id="EFN70758.1"/>
    </source>
</evidence>
<keyword evidence="2" id="KW-0001">2Fe-2S</keyword>
<keyword evidence="4" id="KW-1278">Translocase</keyword>
<proteinExistence type="inferred from homology"/>
<dbReference type="GO" id="GO:0008137">
    <property type="term" value="F:NADH dehydrogenase (ubiquinone) activity"/>
    <property type="evidence" value="ECO:0007669"/>
    <property type="project" value="UniProtKB-ARBA"/>
</dbReference>
<dbReference type="InterPro" id="IPR042128">
    <property type="entry name" value="NuoE_dom"/>
</dbReference>
<dbReference type="SUPFAM" id="SSF46984">
    <property type="entry name" value="Smac/diablo"/>
    <property type="match status" value="1"/>
</dbReference>
<dbReference type="FunCoup" id="E2A726">
    <property type="interactions" value="1218"/>
</dbReference>
<dbReference type="GO" id="GO:1902494">
    <property type="term" value="C:catalytic complex"/>
    <property type="evidence" value="ECO:0007669"/>
    <property type="project" value="UniProtKB-ARBA"/>
</dbReference>
<organism evidence="12">
    <name type="scientific">Camponotus floridanus</name>
    <name type="common">Florida carpenter ant</name>
    <dbReference type="NCBI Taxonomy" id="104421"/>
    <lineage>
        <taxon>Eukaryota</taxon>
        <taxon>Metazoa</taxon>
        <taxon>Ecdysozoa</taxon>
        <taxon>Arthropoda</taxon>
        <taxon>Hexapoda</taxon>
        <taxon>Insecta</taxon>
        <taxon>Pterygota</taxon>
        <taxon>Neoptera</taxon>
        <taxon>Endopterygota</taxon>
        <taxon>Hymenoptera</taxon>
        <taxon>Apocrita</taxon>
        <taxon>Aculeata</taxon>
        <taxon>Formicoidea</taxon>
        <taxon>Formicidae</taxon>
        <taxon>Formicinae</taxon>
        <taxon>Camponotus</taxon>
    </lineage>
</organism>
<dbReference type="GO" id="GO:0006120">
    <property type="term" value="P:mitochondrial electron transport, NADH to ubiquinone"/>
    <property type="evidence" value="ECO:0007669"/>
    <property type="project" value="UniProtKB-ARBA"/>
</dbReference>
<evidence type="ECO:0000256" key="3">
    <source>
        <dbReference type="ARBA" id="ARBA00022723"/>
    </source>
</evidence>
<keyword evidence="5" id="KW-0408">Iron</keyword>
<keyword evidence="9" id="KW-0175">Coiled coil</keyword>
<gene>
    <name evidence="11" type="ORF">EAG_04733</name>
</gene>
<keyword evidence="7" id="KW-0520">NAD</keyword>
<dbReference type="STRING" id="104421.E2A726"/>
<evidence type="ECO:0000313" key="12">
    <source>
        <dbReference type="Proteomes" id="UP000000311"/>
    </source>
</evidence>
<accession>E2A726</accession>
<keyword evidence="6" id="KW-0411">Iron-sulfur</keyword>
<evidence type="ECO:0000256" key="10">
    <source>
        <dbReference type="SAM" id="MobiDB-lite"/>
    </source>
</evidence>
<dbReference type="Gene3D" id="1.10.10.1590">
    <property type="entry name" value="NADH-quinone oxidoreductase subunit E"/>
    <property type="match status" value="1"/>
</dbReference>
<keyword evidence="3" id="KW-0479">Metal-binding</keyword>
<dbReference type="GO" id="GO:0098796">
    <property type="term" value="C:membrane protein complex"/>
    <property type="evidence" value="ECO:0007669"/>
    <property type="project" value="UniProtKB-ARBA"/>
</dbReference>
<evidence type="ECO:0000256" key="1">
    <source>
        <dbReference type="ARBA" id="ARBA00010643"/>
    </source>
</evidence>
<keyword evidence="11" id="KW-0830">Ubiquinone</keyword>
<dbReference type="Proteomes" id="UP000000311">
    <property type="component" value="Unassembled WGS sequence"/>
</dbReference>
<evidence type="ECO:0000256" key="8">
    <source>
        <dbReference type="ARBA" id="ARBA00034078"/>
    </source>
</evidence>
<name>E2A726_CAMFO</name>
<evidence type="ECO:0000256" key="9">
    <source>
        <dbReference type="SAM" id="Coils"/>
    </source>
</evidence>
<dbReference type="NCBIfam" id="TIGR01958">
    <property type="entry name" value="nuoE_fam"/>
    <property type="match status" value="1"/>
</dbReference>
<dbReference type="FunFam" id="1.10.10.1590:FF:000001">
    <property type="entry name" value="NADH-quinone oxidoreductase subunit E"/>
    <property type="match status" value="1"/>
</dbReference>
<evidence type="ECO:0000256" key="2">
    <source>
        <dbReference type="ARBA" id="ARBA00022714"/>
    </source>
</evidence>
<dbReference type="PANTHER" id="PTHR10371">
    <property type="entry name" value="NADH DEHYDROGENASE UBIQUINONE FLAVOPROTEIN 2, MITOCHONDRIAL"/>
    <property type="match status" value="1"/>
</dbReference>
<dbReference type="PROSITE" id="PS01099">
    <property type="entry name" value="COMPLEX1_24K"/>
    <property type="match status" value="1"/>
</dbReference>
<dbReference type="InterPro" id="IPR002023">
    <property type="entry name" value="NuoE-like"/>
</dbReference>
<reference evidence="11 12" key="1">
    <citation type="journal article" date="2010" name="Science">
        <title>Genomic comparison of the ants Camponotus floridanus and Harpegnathos saltator.</title>
        <authorList>
            <person name="Bonasio R."/>
            <person name="Zhang G."/>
            <person name="Ye C."/>
            <person name="Mutti N.S."/>
            <person name="Fang X."/>
            <person name="Qin N."/>
            <person name="Donahue G."/>
            <person name="Yang P."/>
            <person name="Li Q."/>
            <person name="Li C."/>
            <person name="Zhang P."/>
            <person name="Huang Z."/>
            <person name="Berger S.L."/>
            <person name="Reinberg D."/>
            <person name="Wang J."/>
            <person name="Liebig J."/>
        </authorList>
    </citation>
    <scope>NUCLEOTIDE SEQUENCE [LARGE SCALE GENOMIC DNA]</scope>
    <source>
        <strain evidence="12">C129</strain>
    </source>
</reference>
<dbReference type="FunFam" id="3.40.30.10:FF:000022">
    <property type="entry name" value="NADH dehydrogenase flavoprotein 2, mitochondrial"/>
    <property type="match status" value="1"/>
</dbReference>